<comment type="caution">
    <text evidence="1">The sequence shown here is derived from an EMBL/GenBank/DDBJ whole genome shotgun (WGS) entry which is preliminary data.</text>
</comment>
<evidence type="ECO:0000313" key="1">
    <source>
        <dbReference type="EMBL" id="KAK1868417.1"/>
    </source>
</evidence>
<keyword evidence="2" id="KW-1185">Reference proteome</keyword>
<dbReference type="EMBL" id="CM020620">
    <property type="protein sequence ID" value="KAK1868417.1"/>
    <property type="molecule type" value="Genomic_DNA"/>
</dbReference>
<name>A0ACC3CE20_PYRYE</name>
<sequence>MADAWDASEGGGAPPPSPPWALPGAVGRVVVAAAAVSRRLVVYVKAGSPSLWVMAYTLPGGGTAAATGGGCDAAAAAAGLPGLPRVTEPLPLERLTGLAFHPGGAGVDPTTAAEDAEDSTTDYAAEAAFSAAGGVAPLVTPSSGAGHLVASTSAGRLLSWRVPSGGGGGGGGKAPPPTLPRAKWRDRTLPGGWAGLVFVPGRPAYVIAVAAASGRAVAKLVADDGRVVPSARWPAPSRVLRPPSSRGVGAAAGGGDDPGSSTGVAVTAVHVGEPPEEAGERGGGGAPAGATPQASGGAPSPAASGGTRGKVSAWGSKLRSLGSGGGDALSVPPSVVAPPLVVSGSVEGVGVGPDGSGDGTPPPPLVLGVDAPLGLLLSAGGRHRTGVCLWQRTGRGGTPEMPGLPLAAAIDTPAADGPPTPGREVVLAADALLVASGAVFAVALATDAVTRLASLPPGDARSLAVARDSGGAAAAALVFLSAGDAALGGGALDWSADVGRGGGGGAGGRDRADGSSAAQYVLLTRRGEDRAWGVSATQAGRDGVFLGPAGDHTRLAVLAPGGTTLAVLSFAPPGRGSGGRGRDRASAGAAVAPGGGDDGTAAVRRYALDATVAAGGDAAAAAAAAARPDVRVARVWRSPLGRWSALVYWDAADSRLALSANAAYGGRPIPEGAAADCAYSLDRRSALALRPGEAVLDVRWTPVPAAAGGGRGGDHGGRRPRWMGAVLTTARLLLVTEWLVPTAASLSLASLPGGAPSGSPPPVAVWDGAVVALLTPAGALVRVAPDGAADVAAVVADAPGGAALLAAAGDRLVLATRRGASADCPAPAAVAAAGALGGPTREAPFRVLSRLLSRAPVDLAVAIAAGAADPPPGVPPAVAARRALGATIAADDASQAVTAAGLAAAAASPPTAGVAYLLATSSAPAAAAGVGDAARARLLAAAGDSRGAFAALSAALAAADGGGGGGGGSVAGGGDDTALPTAAGTELRRTTQAVVNAAAAAGDWATAAGAAALLDRPGVLSALVDAPGGAAALSAVTASARAGGNRALAAALAPLVTAAATSPVATEGGVDRATVDALRADVRRLRGRLVLGDGAAAAASAAGGGGAPTAGVAVMVADAKAAAGGPGGRRGSVAALADTEPRRRHGLR</sequence>
<gene>
    <name evidence="1" type="ORF">I4F81_010906</name>
</gene>
<dbReference type="Proteomes" id="UP000798662">
    <property type="component" value="Chromosome 3"/>
</dbReference>
<accession>A0ACC3CE20</accession>
<evidence type="ECO:0000313" key="2">
    <source>
        <dbReference type="Proteomes" id="UP000798662"/>
    </source>
</evidence>
<reference evidence="1" key="1">
    <citation type="submission" date="2019-11" db="EMBL/GenBank/DDBJ databases">
        <title>Nori genome reveals adaptations in red seaweeds to the harsh intertidal environment.</title>
        <authorList>
            <person name="Wang D."/>
            <person name="Mao Y."/>
        </authorList>
    </citation>
    <scope>NUCLEOTIDE SEQUENCE</scope>
    <source>
        <tissue evidence="1">Gametophyte</tissue>
    </source>
</reference>
<protein>
    <submittedName>
        <fullName evidence="1">Uncharacterized protein</fullName>
    </submittedName>
</protein>
<proteinExistence type="predicted"/>
<organism evidence="1 2">
    <name type="scientific">Pyropia yezoensis</name>
    <name type="common">Susabi-nori</name>
    <name type="synonym">Porphyra yezoensis</name>
    <dbReference type="NCBI Taxonomy" id="2788"/>
    <lineage>
        <taxon>Eukaryota</taxon>
        <taxon>Rhodophyta</taxon>
        <taxon>Bangiophyceae</taxon>
        <taxon>Bangiales</taxon>
        <taxon>Bangiaceae</taxon>
        <taxon>Pyropia</taxon>
    </lineage>
</organism>